<feature type="signal peptide" evidence="1">
    <location>
        <begin position="1"/>
        <end position="21"/>
    </location>
</feature>
<feature type="chain" id="PRO_5047291796" evidence="1">
    <location>
        <begin position="22"/>
        <end position="145"/>
    </location>
</feature>
<keyword evidence="1" id="KW-0732">Signal</keyword>
<gene>
    <name evidence="2" type="ORF">JAO75_22785</name>
</gene>
<dbReference type="EMBL" id="JAELXT010000043">
    <property type="protein sequence ID" value="MBJ6128231.1"/>
    <property type="molecule type" value="Genomic_DNA"/>
</dbReference>
<proteinExistence type="predicted"/>
<name>A0ABS0Y7E3_9HYPH</name>
<protein>
    <submittedName>
        <fullName evidence="2">DUF411 domain-containing protein</fullName>
    </submittedName>
</protein>
<dbReference type="RefSeq" id="WP_199051505.1">
    <property type="nucleotide sequence ID" value="NZ_JAELXT010000043.1"/>
</dbReference>
<evidence type="ECO:0000313" key="2">
    <source>
        <dbReference type="EMBL" id="MBJ6128231.1"/>
    </source>
</evidence>
<evidence type="ECO:0000256" key="1">
    <source>
        <dbReference type="SAM" id="SignalP"/>
    </source>
</evidence>
<accession>A0ABS0Y7E3</accession>
<dbReference type="InterPro" id="IPR007332">
    <property type="entry name" value="DUF411"/>
</dbReference>
<dbReference type="Pfam" id="PF04214">
    <property type="entry name" value="DUF411"/>
    <property type="match status" value="1"/>
</dbReference>
<comment type="caution">
    <text evidence="2">The sequence shown here is derived from an EMBL/GenBank/DDBJ whole genome shotgun (WGS) entry which is preliminary data.</text>
</comment>
<sequence length="145" mass="15797">MRILNTAALALVLTLAGPVLAQSAKQAILYKNPQCSCCEEYVKYLRESGFEVKVVTTHDLPLVKKEHGVPTDLEGCHTTLVDDYVVEGHVPLKSLNKLLTERPAIKGISLPGMPMGSPGMAGRKMEPFTMYEISGDPTPKIFAVE</sequence>
<reference evidence="3" key="1">
    <citation type="submission" date="2020-12" db="EMBL/GenBank/DDBJ databases">
        <title>Hymenobacter sp.</title>
        <authorList>
            <person name="Kim M.K."/>
        </authorList>
    </citation>
    <scope>NUCLEOTIDE SEQUENCE [LARGE SCALE GENOMIC DNA]</scope>
    <source>
        <strain evidence="3">BT325</strain>
    </source>
</reference>
<dbReference type="Proteomes" id="UP000620670">
    <property type="component" value="Unassembled WGS sequence"/>
</dbReference>
<evidence type="ECO:0000313" key="3">
    <source>
        <dbReference type="Proteomes" id="UP000620670"/>
    </source>
</evidence>
<keyword evidence="3" id="KW-1185">Reference proteome</keyword>
<organism evidence="2 3">
    <name type="scientific">Microvirga splendida</name>
    <dbReference type="NCBI Taxonomy" id="2795727"/>
    <lineage>
        <taxon>Bacteria</taxon>
        <taxon>Pseudomonadati</taxon>
        <taxon>Pseudomonadota</taxon>
        <taxon>Alphaproteobacteria</taxon>
        <taxon>Hyphomicrobiales</taxon>
        <taxon>Methylobacteriaceae</taxon>
        <taxon>Microvirga</taxon>
    </lineage>
</organism>